<comment type="subcellular location">
    <subcellularLocation>
        <location evidence="1">Membrane</location>
        <topology evidence="1">Multi-pass membrane protein</topology>
    </subcellularLocation>
</comment>
<evidence type="ECO:0000256" key="4">
    <source>
        <dbReference type="ARBA" id="ARBA00023136"/>
    </source>
</evidence>
<feature type="transmembrane region" description="Helical" evidence="6">
    <location>
        <begin position="387"/>
        <end position="406"/>
    </location>
</feature>
<evidence type="ECO:0000313" key="8">
    <source>
        <dbReference type="EMBL" id="KAF9892141.1"/>
    </source>
</evidence>
<feature type="transmembrane region" description="Helical" evidence="6">
    <location>
        <begin position="114"/>
        <end position="131"/>
    </location>
</feature>
<keyword evidence="2 6" id="KW-0812">Transmembrane</keyword>
<keyword evidence="9" id="KW-1185">Reference proteome</keyword>
<feature type="transmembrane region" description="Helical" evidence="6">
    <location>
        <begin position="74"/>
        <end position="94"/>
    </location>
</feature>
<feature type="transmembrane region" description="Helical" evidence="6">
    <location>
        <begin position="347"/>
        <end position="366"/>
    </location>
</feature>
<evidence type="ECO:0000259" key="7">
    <source>
        <dbReference type="PROSITE" id="PS50850"/>
    </source>
</evidence>
<dbReference type="GO" id="GO:0022857">
    <property type="term" value="F:transmembrane transporter activity"/>
    <property type="evidence" value="ECO:0007669"/>
    <property type="project" value="InterPro"/>
</dbReference>
<feature type="transmembrane region" description="Helical" evidence="6">
    <location>
        <begin position="412"/>
        <end position="433"/>
    </location>
</feature>
<name>A0AAD4CSZ0_ASPNN</name>
<sequence>MQTSSMQTSSMQTSSMQTSSMQTSSTQSVLADQRQDPEGSMSGELSQEDKESFLVRFEANDSGDPRNFSPAYKIWIAFQMSLLTTAGTLGAAIMTPASSQIAEYAAVSSEATSLVVALFMLGWAFGPLIWAPISETYGRRMGMLPAVLMYSIFSVATATSTNATSIFLTRFFGGIFASAPISNVPASLGDIYAPSTRGTANAFVTLCISGGLTIGPVIGSAVTVNSRLGWRWTQYILAICVFSIFMVCLVCLPETYPPVILKRRAQQTRKRTGDARYWHPHEKEKISLQNAVTKYFSRPVRLLATEPIVTCLAFYAAYTYGLLYLTVEVVPMVFREQRQWRLVTSTLPFLGMLVGLVVTVIIILVDQVRYKKAVKRNGGNAVPEARLPTMLIGGVFLTTGLFWFGWTAAPEYHWVHPVVAAGFIEAGFDLVYFQCVNFLVDVYSIIAASAVAAITILRSILACGLATAARPMFDALGVSVACSILGAVSCLALPIPLLLMKYNGVLVRRSKMATGS</sequence>
<evidence type="ECO:0000256" key="2">
    <source>
        <dbReference type="ARBA" id="ARBA00022692"/>
    </source>
</evidence>
<dbReference type="Gene3D" id="1.20.1250.20">
    <property type="entry name" value="MFS general substrate transporter like domains"/>
    <property type="match status" value="1"/>
</dbReference>
<dbReference type="InterPro" id="IPR036259">
    <property type="entry name" value="MFS_trans_sf"/>
</dbReference>
<reference evidence="8" key="2">
    <citation type="submission" date="2020-02" db="EMBL/GenBank/DDBJ databases">
        <authorList>
            <person name="Gilchrist C.L.M."/>
            <person name="Chooi Y.-H."/>
        </authorList>
    </citation>
    <scope>NUCLEOTIDE SEQUENCE</scope>
    <source>
        <strain evidence="8">MST-FP2251</strain>
    </source>
</reference>
<evidence type="ECO:0000256" key="5">
    <source>
        <dbReference type="SAM" id="MobiDB-lite"/>
    </source>
</evidence>
<comment type="caution">
    <text evidence="8">The sequence shown here is derived from an EMBL/GenBank/DDBJ whole genome shotgun (WGS) entry which is preliminary data.</text>
</comment>
<gene>
    <name evidence="8" type="ORF">FE257_002547</name>
</gene>
<feature type="transmembrane region" description="Helical" evidence="6">
    <location>
        <begin position="475"/>
        <end position="499"/>
    </location>
</feature>
<accession>A0AAD4CSZ0</accession>
<dbReference type="AlphaFoldDB" id="A0AAD4CSZ0"/>
<feature type="transmembrane region" description="Helical" evidence="6">
    <location>
        <begin position="167"/>
        <end position="188"/>
    </location>
</feature>
<evidence type="ECO:0000256" key="1">
    <source>
        <dbReference type="ARBA" id="ARBA00004141"/>
    </source>
</evidence>
<dbReference type="InterPro" id="IPR011701">
    <property type="entry name" value="MFS"/>
</dbReference>
<evidence type="ECO:0000313" key="9">
    <source>
        <dbReference type="Proteomes" id="UP001194746"/>
    </source>
</evidence>
<organism evidence="8 9">
    <name type="scientific">Aspergillus nanangensis</name>
    <dbReference type="NCBI Taxonomy" id="2582783"/>
    <lineage>
        <taxon>Eukaryota</taxon>
        <taxon>Fungi</taxon>
        <taxon>Dikarya</taxon>
        <taxon>Ascomycota</taxon>
        <taxon>Pezizomycotina</taxon>
        <taxon>Eurotiomycetes</taxon>
        <taxon>Eurotiomycetidae</taxon>
        <taxon>Eurotiales</taxon>
        <taxon>Aspergillaceae</taxon>
        <taxon>Aspergillus</taxon>
        <taxon>Aspergillus subgen. Circumdati</taxon>
    </lineage>
</organism>
<feature type="transmembrane region" description="Helical" evidence="6">
    <location>
        <begin position="235"/>
        <end position="261"/>
    </location>
</feature>
<feature type="transmembrane region" description="Helical" evidence="6">
    <location>
        <begin position="200"/>
        <end position="223"/>
    </location>
</feature>
<dbReference type="PROSITE" id="PS50850">
    <property type="entry name" value="MFS"/>
    <property type="match status" value="1"/>
</dbReference>
<dbReference type="GO" id="GO:0005886">
    <property type="term" value="C:plasma membrane"/>
    <property type="evidence" value="ECO:0007669"/>
    <property type="project" value="TreeGrafter"/>
</dbReference>
<keyword evidence="3 6" id="KW-1133">Transmembrane helix</keyword>
<feature type="compositionally biased region" description="Low complexity" evidence="5">
    <location>
        <begin position="1"/>
        <end position="28"/>
    </location>
</feature>
<dbReference type="PANTHER" id="PTHR23502:SF49">
    <property type="entry name" value="MAJOR FACILITATOR SUPERFAMILY (MFS) PROFILE DOMAIN-CONTAINING PROTEIN"/>
    <property type="match status" value="1"/>
</dbReference>
<dbReference type="SUPFAM" id="SSF103473">
    <property type="entry name" value="MFS general substrate transporter"/>
    <property type="match status" value="1"/>
</dbReference>
<evidence type="ECO:0000256" key="3">
    <source>
        <dbReference type="ARBA" id="ARBA00022989"/>
    </source>
</evidence>
<keyword evidence="4 6" id="KW-0472">Membrane</keyword>
<dbReference type="PANTHER" id="PTHR23502">
    <property type="entry name" value="MAJOR FACILITATOR SUPERFAMILY"/>
    <property type="match status" value="1"/>
</dbReference>
<feature type="transmembrane region" description="Helical" evidence="6">
    <location>
        <begin position="308"/>
        <end position="327"/>
    </location>
</feature>
<dbReference type="Proteomes" id="UP001194746">
    <property type="component" value="Unassembled WGS sequence"/>
</dbReference>
<dbReference type="EMBL" id="VCAU01000014">
    <property type="protein sequence ID" value="KAF9892141.1"/>
    <property type="molecule type" value="Genomic_DNA"/>
</dbReference>
<dbReference type="CDD" id="cd17323">
    <property type="entry name" value="MFS_Tpo1_MDR_like"/>
    <property type="match status" value="1"/>
</dbReference>
<reference evidence="8" key="1">
    <citation type="journal article" date="2019" name="Beilstein J. Org. Chem.">
        <title>Nanangenines: drimane sesquiterpenoids as the dominant metabolite cohort of a novel Australian fungus, Aspergillus nanangensis.</title>
        <authorList>
            <person name="Lacey H.J."/>
            <person name="Gilchrist C.L.M."/>
            <person name="Crombie A."/>
            <person name="Kalaitzis J.A."/>
            <person name="Vuong D."/>
            <person name="Rutledge P.J."/>
            <person name="Turner P."/>
            <person name="Pitt J.I."/>
            <person name="Lacey E."/>
            <person name="Chooi Y.H."/>
            <person name="Piggott A.M."/>
        </authorList>
    </citation>
    <scope>NUCLEOTIDE SEQUENCE</scope>
    <source>
        <strain evidence="8">MST-FP2251</strain>
    </source>
</reference>
<feature type="region of interest" description="Disordered" evidence="5">
    <location>
        <begin position="1"/>
        <end position="48"/>
    </location>
</feature>
<feature type="transmembrane region" description="Helical" evidence="6">
    <location>
        <begin position="143"/>
        <end position="161"/>
    </location>
</feature>
<protein>
    <recommendedName>
        <fullName evidence="7">Major facilitator superfamily (MFS) profile domain-containing protein</fullName>
    </recommendedName>
</protein>
<dbReference type="FunFam" id="1.20.1250.20:FF:000011">
    <property type="entry name" value="MFS multidrug transporter, putative"/>
    <property type="match status" value="1"/>
</dbReference>
<dbReference type="InterPro" id="IPR020846">
    <property type="entry name" value="MFS_dom"/>
</dbReference>
<feature type="domain" description="Major facilitator superfamily (MFS) profile" evidence="7">
    <location>
        <begin position="76"/>
        <end position="516"/>
    </location>
</feature>
<dbReference type="Pfam" id="PF07690">
    <property type="entry name" value="MFS_1"/>
    <property type="match status" value="1"/>
</dbReference>
<feature type="transmembrane region" description="Helical" evidence="6">
    <location>
        <begin position="445"/>
        <end position="469"/>
    </location>
</feature>
<evidence type="ECO:0000256" key="6">
    <source>
        <dbReference type="SAM" id="Phobius"/>
    </source>
</evidence>
<proteinExistence type="predicted"/>